<comment type="caution">
    <text evidence="1">The sequence shown here is derived from an EMBL/GenBank/DDBJ whole genome shotgun (WGS) entry which is preliminary data.</text>
</comment>
<dbReference type="AlphaFoldDB" id="A0A4P9VFU3"/>
<evidence type="ECO:0000313" key="1">
    <source>
        <dbReference type="EMBL" id="RDH41256.1"/>
    </source>
</evidence>
<reference evidence="1 2" key="1">
    <citation type="submission" date="2017-04" db="EMBL/GenBank/DDBJ databases">
        <title>Draft genome sequence of Zooshikella ganghwensis VG4 isolated from Red Sea sediments.</title>
        <authorList>
            <person name="Rehman Z."/>
            <person name="Alam I."/>
            <person name="Kamau A."/>
            <person name="Bajic V."/>
            <person name="Leiknes T."/>
        </authorList>
    </citation>
    <scope>NUCLEOTIDE SEQUENCE [LARGE SCALE GENOMIC DNA]</scope>
    <source>
        <strain evidence="1 2">VG4</strain>
    </source>
</reference>
<keyword evidence="2" id="KW-1185">Reference proteome</keyword>
<dbReference type="RefSeq" id="WP_094790018.1">
    <property type="nucleotide sequence ID" value="NZ_NDXW01000011.1"/>
</dbReference>
<sequence length="105" mass="12223">MTAKVEIKETRNNSRPFKPRCNIVIELLGQLHDRDIILEYSGVESYSFNGLKNPYNWGDTYHGDVAFHEVRISENGLIYHEILLASEAKYYIECKGFKCIEKIHT</sequence>
<gene>
    <name evidence="1" type="ORF">B9G39_29550</name>
</gene>
<dbReference type="Proteomes" id="UP000257039">
    <property type="component" value="Unassembled WGS sequence"/>
</dbReference>
<protein>
    <submittedName>
        <fullName evidence="1">Uncharacterized protein</fullName>
    </submittedName>
</protein>
<accession>A0A4P9VFU3</accession>
<organism evidence="1 2">
    <name type="scientific">Zooshikella ganghwensis</name>
    <dbReference type="NCBI Taxonomy" id="202772"/>
    <lineage>
        <taxon>Bacteria</taxon>
        <taxon>Pseudomonadati</taxon>
        <taxon>Pseudomonadota</taxon>
        <taxon>Gammaproteobacteria</taxon>
        <taxon>Oceanospirillales</taxon>
        <taxon>Zooshikellaceae</taxon>
        <taxon>Zooshikella</taxon>
    </lineage>
</organism>
<name>A0A4P9VFU3_9GAMM</name>
<dbReference type="EMBL" id="NDXW01000011">
    <property type="protein sequence ID" value="RDH41256.1"/>
    <property type="molecule type" value="Genomic_DNA"/>
</dbReference>
<proteinExistence type="predicted"/>
<evidence type="ECO:0000313" key="2">
    <source>
        <dbReference type="Proteomes" id="UP000257039"/>
    </source>
</evidence>